<comment type="caution">
    <text evidence="6">The sequence shown here is derived from an EMBL/GenBank/DDBJ whole genome shotgun (WGS) entry which is preliminary data.</text>
</comment>
<dbReference type="EMBL" id="CM026431">
    <property type="protein sequence ID" value="KAG0558478.1"/>
    <property type="molecule type" value="Genomic_DNA"/>
</dbReference>
<dbReference type="Gene3D" id="1.25.10.10">
    <property type="entry name" value="Leucine-rich Repeat Variant"/>
    <property type="match status" value="5"/>
</dbReference>
<dbReference type="Proteomes" id="UP000822688">
    <property type="component" value="Chromosome 10"/>
</dbReference>
<dbReference type="InterPro" id="IPR016024">
    <property type="entry name" value="ARM-type_fold"/>
</dbReference>
<dbReference type="SUPFAM" id="SSF57850">
    <property type="entry name" value="RING/U-box"/>
    <property type="match status" value="1"/>
</dbReference>
<dbReference type="InterPro" id="IPR052608">
    <property type="entry name" value="U-box_domain_protein"/>
</dbReference>
<dbReference type="Gene3D" id="3.30.40.10">
    <property type="entry name" value="Zinc/RING finger domain, C3HC4 (zinc finger)"/>
    <property type="match status" value="1"/>
</dbReference>
<dbReference type="CDD" id="cd16664">
    <property type="entry name" value="RING-Ubox_PUB"/>
    <property type="match status" value="1"/>
</dbReference>
<dbReference type="GO" id="GO:0061630">
    <property type="term" value="F:ubiquitin protein ligase activity"/>
    <property type="evidence" value="ECO:0007669"/>
    <property type="project" value="UniProtKB-EC"/>
</dbReference>
<comment type="catalytic activity">
    <reaction evidence="1">
        <text>S-ubiquitinyl-[E2 ubiquitin-conjugating enzyme]-L-cysteine + [acceptor protein]-L-lysine = [E2 ubiquitin-conjugating enzyme]-L-cysteine + N(6)-ubiquitinyl-[acceptor protein]-L-lysine.</text>
        <dbReference type="EC" id="2.3.2.27"/>
    </reaction>
</comment>
<dbReference type="SMART" id="SM00185">
    <property type="entry name" value="ARM"/>
    <property type="match status" value="5"/>
</dbReference>
<dbReference type="PANTHER" id="PTHR45958:SF6">
    <property type="entry name" value="U-BOX DOMAIN-CONTAINING PROTEIN 43"/>
    <property type="match status" value="1"/>
</dbReference>
<feature type="domain" description="U-box" evidence="5">
    <location>
        <begin position="255"/>
        <end position="333"/>
    </location>
</feature>
<dbReference type="Pfam" id="PF00514">
    <property type="entry name" value="Arm"/>
    <property type="match status" value="1"/>
</dbReference>
<protein>
    <recommendedName>
        <fullName evidence="3">RING-type E3 ubiquitin transferase</fullName>
        <ecNumber evidence="3">2.3.2.27</ecNumber>
    </recommendedName>
</protein>
<dbReference type="PANTHER" id="PTHR45958">
    <property type="entry name" value="RING-TYPE E3 UBIQUITIN TRANSFERASE"/>
    <property type="match status" value="1"/>
</dbReference>
<evidence type="ECO:0000256" key="4">
    <source>
        <dbReference type="PROSITE-ProRule" id="PRU00259"/>
    </source>
</evidence>
<feature type="repeat" description="ARM" evidence="4">
    <location>
        <begin position="376"/>
        <end position="417"/>
    </location>
</feature>
<dbReference type="InterPro" id="IPR045210">
    <property type="entry name" value="RING-Ubox_PUB"/>
</dbReference>
<comment type="pathway">
    <text evidence="2">Protein modification; protein ubiquitination.</text>
</comment>
<organism evidence="6 7">
    <name type="scientific">Ceratodon purpureus</name>
    <name type="common">Fire moss</name>
    <name type="synonym">Dicranum purpureum</name>
    <dbReference type="NCBI Taxonomy" id="3225"/>
    <lineage>
        <taxon>Eukaryota</taxon>
        <taxon>Viridiplantae</taxon>
        <taxon>Streptophyta</taxon>
        <taxon>Embryophyta</taxon>
        <taxon>Bryophyta</taxon>
        <taxon>Bryophytina</taxon>
        <taxon>Bryopsida</taxon>
        <taxon>Dicranidae</taxon>
        <taxon>Pseudoditrichales</taxon>
        <taxon>Ditrichaceae</taxon>
        <taxon>Ceratodon</taxon>
    </lineage>
</organism>
<dbReference type="CDD" id="cd21037">
    <property type="entry name" value="MLKL_NTD"/>
    <property type="match status" value="1"/>
</dbReference>
<evidence type="ECO:0000313" key="6">
    <source>
        <dbReference type="EMBL" id="KAG0558478.1"/>
    </source>
</evidence>
<dbReference type="EC" id="2.3.2.27" evidence="3"/>
<proteinExistence type="predicted"/>
<name>A0A8T0GL67_CERPU</name>
<dbReference type="GO" id="GO:0016567">
    <property type="term" value="P:protein ubiquitination"/>
    <property type="evidence" value="ECO:0007669"/>
    <property type="project" value="InterPro"/>
</dbReference>
<dbReference type="SMART" id="SM00504">
    <property type="entry name" value="Ubox"/>
    <property type="match status" value="1"/>
</dbReference>
<dbReference type="InterPro" id="IPR003613">
    <property type="entry name" value="Ubox_domain"/>
</dbReference>
<dbReference type="InterPro" id="IPR000225">
    <property type="entry name" value="Armadillo"/>
</dbReference>
<dbReference type="Pfam" id="PF04564">
    <property type="entry name" value="U-box"/>
    <property type="match status" value="1"/>
</dbReference>
<evidence type="ECO:0000256" key="3">
    <source>
        <dbReference type="ARBA" id="ARBA00012483"/>
    </source>
</evidence>
<dbReference type="AlphaFoldDB" id="A0A8T0GL67"/>
<sequence length="1041" mass="114482">MMDDDMMQPPMAESATQFLVDKLAEAVRAATKVVVEHDNFQILADLLDSIKQVFIDLEDGGDIFQLEAPMRTLEEDLDETQELIAYCTNRSRIYLLLHCREISAQLEDVSRRMGRTLSSIPSSSLHGDDQLKALVDDLALEMQEVQFPYKDNEARLCQTLEPENNGILGNVGVQQAILMDIARTVGIEDLSRNPTAFRNELDLLRKDVEDSKNANDMRLFGVVSSMFDKWLQSNEQPSQSEETHAVHPFHKRLEPLYEAFVCPLTKQVMQDPVTLENGQTYERVAIERWFKECKENGRPTLCPMTGQKVDSTVKSSLALRNTIEEWTARNEQARIEIVKQIITSGSSDDDIVFGLTDLQTLCRKNRMNKHRVRQEGLIPLIVDLLKNGEEVRCLALSTLRVLAEDDEDNKEAIGATNLSRVVKCLSRELTREREGAVYLLYELSKSYSLCNKIGATNGAILILVGMLSSNSEDVAAVEHAELALANLERCDNNVKQMAENGRLQPLLKRLVEGPDEVRIEMAEDLSLVPLTAEDKTRAAQRAAYALVEMLGSSNPVARASALKALRSLSTLPSNGNVLLEAGVLSPLMRDLFVVGANQVPTKLKEISATVLANVVGSGANWESVPVDKDGNTLASEHIVHSFLHLISNTGPAIEAKLLQVLVGLASSTQVVAKVVQHIRSAGATVSLIQFLEAPQPDLRVTSVKLLMLLSPHMNQELADGLRVTTRQLGTLIKLLASDSPMEEQAVAAGLLANLPMRDIQLTRAMLDEGAPTLLIKRLDDLKRGVVRVGDRKHIAPFQTGIVGILARFTCALDDPRFLDLAIDNNFVELFTSLLQSAGSDELQISAALSLENLSVKSKQLSEFPEVPPRGGMWGFCLSPFQKPAPVVGLCPVHSGVCSARGTFCLFKANALLPLVSCLDHRNPGVVEAAIGALSTLLMDTVDIERGSQVLQNAGAISPILVIMQEHRTEVLRQRAVWMVERVLRNGDLARQISGDPHVHTALVDAFRYGNSSAKQLAEKALKHLNKIPNFSGVFQAPSRAG</sequence>
<dbReference type="OrthoDB" id="10064100at2759"/>
<gene>
    <name evidence="6" type="ORF">KC19_10G031400</name>
</gene>
<keyword evidence="7" id="KW-1185">Reference proteome</keyword>
<dbReference type="InterPro" id="IPR011989">
    <property type="entry name" value="ARM-like"/>
</dbReference>
<evidence type="ECO:0000259" key="5">
    <source>
        <dbReference type="PROSITE" id="PS51698"/>
    </source>
</evidence>
<dbReference type="SUPFAM" id="SSF48371">
    <property type="entry name" value="ARM repeat"/>
    <property type="match status" value="2"/>
</dbReference>
<accession>A0A8T0GL67</accession>
<reference evidence="6" key="1">
    <citation type="submission" date="2020-06" db="EMBL/GenBank/DDBJ databases">
        <title>WGS assembly of Ceratodon purpureus strain R40.</title>
        <authorList>
            <person name="Carey S.B."/>
            <person name="Jenkins J."/>
            <person name="Shu S."/>
            <person name="Lovell J.T."/>
            <person name="Sreedasyam A."/>
            <person name="Maumus F."/>
            <person name="Tiley G.P."/>
            <person name="Fernandez-Pozo N."/>
            <person name="Barry K."/>
            <person name="Chen C."/>
            <person name="Wang M."/>
            <person name="Lipzen A."/>
            <person name="Daum C."/>
            <person name="Saski C.A."/>
            <person name="Payton A.C."/>
            <person name="Mcbreen J.C."/>
            <person name="Conrad R.E."/>
            <person name="Kollar L.M."/>
            <person name="Olsson S."/>
            <person name="Huttunen S."/>
            <person name="Landis J.B."/>
            <person name="Wickett N.J."/>
            <person name="Johnson M.G."/>
            <person name="Rensing S.A."/>
            <person name="Grimwood J."/>
            <person name="Schmutz J."/>
            <person name="Mcdaniel S.F."/>
        </authorList>
    </citation>
    <scope>NUCLEOTIDE SEQUENCE</scope>
    <source>
        <strain evidence="6">R40</strain>
    </source>
</reference>
<evidence type="ECO:0000256" key="2">
    <source>
        <dbReference type="ARBA" id="ARBA00004906"/>
    </source>
</evidence>
<dbReference type="InterPro" id="IPR059179">
    <property type="entry name" value="MLKL-like_MCAfunc"/>
</dbReference>
<dbReference type="PROSITE" id="PS50176">
    <property type="entry name" value="ARM_REPEAT"/>
    <property type="match status" value="1"/>
</dbReference>
<evidence type="ECO:0000313" key="7">
    <source>
        <dbReference type="Proteomes" id="UP000822688"/>
    </source>
</evidence>
<dbReference type="InterPro" id="IPR013083">
    <property type="entry name" value="Znf_RING/FYVE/PHD"/>
</dbReference>
<evidence type="ECO:0000256" key="1">
    <source>
        <dbReference type="ARBA" id="ARBA00000900"/>
    </source>
</evidence>
<dbReference type="PROSITE" id="PS51698">
    <property type="entry name" value="U_BOX"/>
    <property type="match status" value="1"/>
</dbReference>